<keyword evidence="1" id="KW-1133">Transmembrane helix</keyword>
<dbReference type="STRING" id="1236989.JCM15548_11947"/>
<feature type="transmembrane region" description="Helical" evidence="1">
    <location>
        <begin position="61"/>
        <end position="80"/>
    </location>
</feature>
<name>A0A0E9LVV8_9BACT</name>
<gene>
    <name evidence="2" type="ORF">JCM15548_11947</name>
</gene>
<dbReference type="InterPro" id="IPR021448">
    <property type="entry name" value="DUF3098"/>
</dbReference>
<evidence type="ECO:0008006" key="4">
    <source>
        <dbReference type="Google" id="ProtNLM"/>
    </source>
</evidence>
<evidence type="ECO:0000256" key="1">
    <source>
        <dbReference type="SAM" id="Phobius"/>
    </source>
</evidence>
<dbReference type="EMBL" id="BAZW01000012">
    <property type="protein sequence ID" value="GAO29727.1"/>
    <property type="molecule type" value="Genomic_DNA"/>
</dbReference>
<evidence type="ECO:0000313" key="3">
    <source>
        <dbReference type="Proteomes" id="UP000032900"/>
    </source>
</evidence>
<evidence type="ECO:0000313" key="2">
    <source>
        <dbReference type="EMBL" id="GAO29727.1"/>
    </source>
</evidence>
<dbReference type="OrthoDB" id="963379at2"/>
<dbReference type="AlphaFoldDB" id="A0A0E9LVV8"/>
<keyword evidence="1" id="KW-0812">Transmembrane</keyword>
<keyword evidence="3" id="KW-1185">Reference proteome</keyword>
<accession>A0A0E9LVV8</accession>
<comment type="caution">
    <text evidence="2">The sequence shown here is derived from an EMBL/GenBank/DDBJ whole genome shotgun (WGS) entry which is preliminary data.</text>
</comment>
<organism evidence="2 3">
    <name type="scientific">Geofilum rubicundum JCM 15548</name>
    <dbReference type="NCBI Taxonomy" id="1236989"/>
    <lineage>
        <taxon>Bacteria</taxon>
        <taxon>Pseudomonadati</taxon>
        <taxon>Bacteroidota</taxon>
        <taxon>Bacteroidia</taxon>
        <taxon>Marinilabiliales</taxon>
        <taxon>Marinilabiliaceae</taxon>
        <taxon>Geofilum</taxon>
    </lineage>
</organism>
<protein>
    <recommendedName>
        <fullName evidence="4">DUF3098 domain-containing protein</fullName>
    </recommendedName>
</protein>
<dbReference type="RefSeq" id="WP_062124181.1">
    <property type="nucleotide sequence ID" value="NZ_BAZW01000012.1"/>
</dbReference>
<feature type="transmembrane region" description="Helical" evidence="1">
    <location>
        <begin position="21"/>
        <end position="41"/>
    </location>
</feature>
<sequence length="92" mass="10208">MSQKAKSETPTKKFEMALHKENYILLAISFAIVVIGFILMMGGGSDDPEVFSEAIYGFQRITLAPVVVLFGFVFAIYAIMKKPSVDKKDTNL</sequence>
<proteinExistence type="predicted"/>
<reference evidence="2 3" key="1">
    <citation type="journal article" date="2015" name="Microbes Environ.">
        <title>Distribution and evolution of nitrogen fixation genes in the phylum bacteroidetes.</title>
        <authorList>
            <person name="Inoue J."/>
            <person name="Oshima K."/>
            <person name="Suda W."/>
            <person name="Sakamoto M."/>
            <person name="Iino T."/>
            <person name="Noda S."/>
            <person name="Hongoh Y."/>
            <person name="Hattori M."/>
            <person name="Ohkuma M."/>
        </authorList>
    </citation>
    <scope>NUCLEOTIDE SEQUENCE [LARGE SCALE GENOMIC DNA]</scope>
    <source>
        <strain evidence="2">JCM 15548</strain>
    </source>
</reference>
<keyword evidence="1" id="KW-0472">Membrane</keyword>
<dbReference type="Pfam" id="PF11297">
    <property type="entry name" value="DUF3098"/>
    <property type="match status" value="1"/>
</dbReference>
<dbReference type="Proteomes" id="UP000032900">
    <property type="component" value="Unassembled WGS sequence"/>
</dbReference>